<evidence type="ECO:0000313" key="2">
    <source>
        <dbReference type="Proteomes" id="UP000789525"/>
    </source>
</evidence>
<reference evidence="1" key="1">
    <citation type="submission" date="2021-06" db="EMBL/GenBank/DDBJ databases">
        <authorList>
            <person name="Kallberg Y."/>
            <person name="Tangrot J."/>
            <person name="Rosling A."/>
        </authorList>
    </citation>
    <scope>NUCLEOTIDE SEQUENCE</scope>
    <source>
        <strain evidence="1">CL356</strain>
    </source>
</reference>
<name>A0ACA9NGU6_9GLOM</name>
<protein>
    <submittedName>
        <fullName evidence="1">16531_t:CDS:1</fullName>
    </submittedName>
</protein>
<dbReference type="Proteomes" id="UP000789525">
    <property type="component" value="Unassembled WGS sequence"/>
</dbReference>
<feature type="non-terminal residue" evidence="1">
    <location>
        <position position="275"/>
    </location>
</feature>
<sequence length="275" mass="30058">MTDIDITPPPVPPKDDFRPITPPKDFPRTNSWDYASTSTVIVEDSNSTSNTFPGAKGTNKNLANQLTSSLDEIFVEPINIAESTNKTSVYEPQIVPSSSGDNDPVVATPSGEIPVAPIRGNSSPESSPEPSIKVSDPITANTKPDDPPKVKKSSSLTNLFRRLSYRKRGERSNSSSTMVEDQSNDTGKFSTVPKAKSESKKSGFGSLIERFNLKFSSTNNHRDTGQIQTDEINDTNGNTSTLSSPPRIDWSLSSNNRRALRKTDLKQKQKEVLVD</sequence>
<dbReference type="EMBL" id="CAJVPT010020775">
    <property type="protein sequence ID" value="CAG8650645.1"/>
    <property type="molecule type" value="Genomic_DNA"/>
</dbReference>
<accession>A0ACA9NGU6</accession>
<gene>
    <name evidence="1" type="ORF">ACOLOM_LOCUS8237</name>
</gene>
<evidence type="ECO:0000313" key="1">
    <source>
        <dbReference type="EMBL" id="CAG8650645.1"/>
    </source>
</evidence>
<keyword evidence="2" id="KW-1185">Reference proteome</keyword>
<organism evidence="1 2">
    <name type="scientific">Acaulospora colombiana</name>
    <dbReference type="NCBI Taxonomy" id="27376"/>
    <lineage>
        <taxon>Eukaryota</taxon>
        <taxon>Fungi</taxon>
        <taxon>Fungi incertae sedis</taxon>
        <taxon>Mucoromycota</taxon>
        <taxon>Glomeromycotina</taxon>
        <taxon>Glomeromycetes</taxon>
        <taxon>Diversisporales</taxon>
        <taxon>Acaulosporaceae</taxon>
        <taxon>Acaulospora</taxon>
    </lineage>
</organism>
<proteinExistence type="predicted"/>
<comment type="caution">
    <text evidence="1">The sequence shown here is derived from an EMBL/GenBank/DDBJ whole genome shotgun (WGS) entry which is preliminary data.</text>
</comment>